<dbReference type="Proteomes" id="UP000502179">
    <property type="component" value="Chromosome"/>
</dbReference>
<reference evidence="1 2" key="1">
    <citation type="submission" date="2020-02" db="EMBL/GenBank/DDBJ databases">
        <title>Genome analysis of Thermosulfuriphilus ammonigenes ST65T, an anaerobic thermophilic chemolithoautotrophic bacterium isolated from a deep-sea hydrothermal vent.</title>
        <authorList>
            <person name="Slobodkina G."/>
            <person name="Allioux M."/>
            <person name="Merkel A."/>
            <person name="Alain K."/>
            <person name="Jebbar M."/>
            <person name="Slobodkin A."/>
        </authorList>
    </citation>
    <scope>NUCLEOTIDE SEQUENCE [LARGE SCALE GENOMIC DNA]</scope>
    <source>
        <strain evidence="1 2">ST65</strain>
    </source>
</reference>
<sequence>MCMEISLRCFCGDREASFNLRDNIMTKEVVTRVYCPTCSSKVEFDSQRMLWDNGWIIEYDMDLARFMAVSKLGIPPEEVTPEFLFDQGYATWKEFYPGELEDIQEEKAAIVALLKVDPQRYFCEIRSWANARMERLKAEGWRKAQAI</sequence>
<dbReference type="EMBL" id="CP048877">
    <property type="protein sequence ID" value="QIJ71445.1"/>
    <property type="molecule type" value="Genomic_DNA"/>
</dbReference>
<dbReference type="RefSeq" id="WP_166031665.1">
    <property type="nucleotide sequence ID" value="NZ_CP048877.1"/>
</dbReference>
<evidence type="ECO:0000313" key="2">
    <source>
        <dbReference type="Proteomes" id="UP000502179"/>
    </source>
</evidence>
<protein>
    <submittedName>
        <fullName evidence="1">Uncharacterized protein</fullName>
    </submittedName>
</protein>
<dbReference type="AlphaFoldDB" id="A0A6G7PUT9"/>
<dbReference type="KEGG" id="tav:G4V39_03765"/>
<name>A0A6G7PUT9_9BACT</name>
<organism evidence="1 2">
    <name type="scientific">Thermosulfuriphilus ammonigenes</name>
    <dbReference type="NCBI Taxonomy" id="1936021"/>
    <lineage>
        <taxon>Bacteria</taxon>
        <taxon>Pseudomonadati</taxon>
        <taxon>Thermodesulfobacteriota</taxon>
        <taxon>Thermodesulfobacteria</taxon>
        <taxon>Thermodesulfobacteriales</taxon>
        <taxon>Thermodesulfobacteriaceae</taxon>
        <taxon>Thermosulfuriphilus</taxon>
    </lineage>
</organism>
<evidence type="ECO:0000313" key="1">
    <source>
        <dbReference type="EMBL" id="QIJ71445.1"/>
    </source>
</evidence>
<accession>A0A6G7PUT9</accession>
<keyword evidence="2" id="KW-1185">Reference proteome</keyword>
<gene>
    <name evidence="1" type="ORF">G4V39_03765</name>
</gene>
<proteinExistence type="predicted"/>